<sequence>MEIVQGAIPLSNNLVAYSPWKCRLTKSHGNPWGRQVSTFIPMRWNSDGTRRKVMMDSLVRGATWSFGGNGNEVEPISERSENANEDILVFFFQLDIGTRIQCAMNMEQYELAQDMRNKLTEVETEIVKRKEDKHGSSSKSEAQDKAIHLLNLRSDLQKAIESENYTRAALLRDDISKLEADSLAASATALAFANLQYLFRLGEKVKHKIFGYEAIVCGMDPVCCESTSWMEIAQVHKLSKGANQPFYQVLVNVHTNPDILVAYVPEENLSCDKEEPNNKGTFDHPYLSFLFYGMDSDGDFIPIKQLREKYNRPRYEIPPEENNGDE</sequence>
<reference evidence="3" key="1">
    <citation type="journal article" date="2016" name="Nature">
        <title>The genome of the seagrass Zostera marina reveals angiosperm adaptation to the sea.</title>
        <authorList>
            <person name="Olsen J.L."/>
            <person name="Rouze P."/>
            <person name="Verhelst B."/>
            <person name="Lin Y.-C."/>
            <person name="Bayer T."/>
            <person name="Collen J."/>
            <person name="Dattolo E."/>
            <person name="De Paoli E."/>
            <person name="Dittami S."/>
            <person name="Maumus F."/>
            <person name="Michel G."/>
            <person name="Kersting A."/>
            <person name="Lauritano C."/>
            <person name="Lohaus R."/>
            <person name="Toepel M."/>
            <person name="Tonon T."/>
            <person name="Vanneste K."/>
            <person name="Amirebrahimi M."/>
            <person name="Brakel J."/>
            <person name="Bostroem C."/>
            <person name="Chovatia M."/>
            <person name="Grimwood J."/>
            <person name="Jenkins J.W."/>
            <person name="Jueterbock A."/>
            <person name="Mraz A."/>
            <person name="Stam W.T."/>
            <person name="Tice H."/>
            <person name="Bornberg-Bauer E."/>
            <person name="Green P.J."/>
            <person name="Pearson G.A."/>
            <person name="Procaccini G."/>
            <person name="Duarte C.M."/>
            <person name="Schmutz J."/>
            <person name="Reusch T.B.H."/>
            <person name="Van de Peer Y."/>
        </authorList>
    </citation>
    <scope>NUCLEOTIDE SEQUENCE [LARGE SCALE GENOMIC DNA]</scope>
    <source>
        <strain evidence="3">cv. Finnish</strain>
    </source>
</reference>
<name>A0A0K9P7D5_ZOSMR</name>
<dbReference type="GO" id="GO:0009507">
    <property type="term" value="C:chloroplast"/>
    <property type="evidence" value="ECO:0000318"/>
    <property type="project" value="GO_Central"/>
</dbReference>
<dbReference type="InterPro" id="IPR036623">
    <property type="entry name" value="Hemimethylated_DNA-bd_sf"/>
</dbReference>
<dbReference type="SUPFAM" id="SSF141255">
    <property type="entry name" value="YccV-like"/>
    <property type="match status" value="1"/>
</dbReference>
<protein>
    <submittedName>
        <fullName evidence="2">Hemimethylated DNA binding protein</fullName>
    </submittedName>
</protein>
<dbReference type="Pfam" id="PF08755">
    <property type="entry name" value="YccV-like"/>
    <property type="match status" value="1"/>
</dbReference>
<dbReference type="InterPro" id="IPR011722">
    <property type="entry name" value="Hemimethylated_DNA-bd_dom"/>
</dbReference>
<dbReference type="Pfam" id="PF02151">
    <property type="entry name" value="UVR"/>
    <property type="match status" value="1"/>
</dbReference>
<organism evidence="2 3">
    <name type="scientific">Zostera marina</name>
    <name type="common">Eelgrass</name>
    <dbReference type="NCBI Taxonomy" id="29655"/>
    <lineage>
        <taxon>Eukaryota</taxon>
        <taxon>Viridiplantae</taxon>
        <taxon>Streptophyta</taxon>
        <taxon>Embryophyta</taxon>
        <taxon>Tracheophyta</taxon>
        <taxon>Spermatophyta</taxon>
        <taxon>Magnoliopsida</taxon>
        <taxon>Liliopsida</taxon>
        <taxon>Zosteraceae</taxon>
        <taxon>Zostera</taxon>
    </lineage>
</organism>
<dbReference type="OrthoDB" id="28868at2759"/>
<dbReference type="GO" id="GO:0003677">
    <property type="term" value="F:DNA binding"/>
    <property type="evidence" value="ECO:0007669"/>
    <property type="project" value="InterPro"/>
</dbReference>
<evidence type="ECO:0000313" key="3">
    <source>
        <dbReference type="Proteomes" id="UP000036987"/>
    </source>
</evidence>
<dbReference type="SMART" id="SM00992">
    <property type="entry name" value="YccV-like"/>
    <property type="match status" value="1"/>
</dbReference>
<dbReference type="InterPro" id="IPR001943">
    <property type="entry name" value="UVR_dom"/>
</dbReference>
<dbReference type="InterPro" id="IPR053189">
    <property type="entry name" value="Clp_protease_adapter_ClpF"/>
</dbReference>
<dbReference type="NCBIfam" id="TIGR02097">
    <property type="entry name" value="yccV"/>
    <property type="match status" value="1"/>
</dbReference>
<evidence type="ECO:0000313" key="2">
    <source>
        <dbReference type="EMBL" id="KMZ64090.1"/>
    </source>
</evidence>
<keyword evidence="3" id="KW-1185">Reference proteome</keyword>
<evidence type="ECO:0000259" key="1">
    <source>
        <dbReference type="SMART" id="SM00992"/>
    </source>
</evidence>
<feature type="domain" description="Hemimethylated DNA-binding" evidence="1">
    <location>
        <begin position="196"/>
        <end position="303"/>
    </location>
</feature>
<gene>
    <name evidence="2" type="ORF">ZOSMA_383G00080</name>
</gene>
<dbReference type="Proteomes" id="UP000036987">
    <property type="component" value="Unassembled WGS sequence"/>
</dbReference>
<dbReference type="OMA" id="DMGRFDH"/>
<dbReference type="PANTHER" id="PTHR48439:SF1">
    <property type="entry name" value="HEMIMETHYLATED DNA-BINDING DOMAIN-CONTAINING PROTEIN"/>
    <property type="match status" value="1"/>
</dbReference>
<dbReference type="EMBL" id="LFYR01001183">
    <property type="protein sequence ID" value="KMZ64090.1"/>
    <property type="molecule type" value="Genomic_DNA"/>
</dbReference>
<dbReference type="AlphaFoldDB" id="A0A0K9P7D5"/>
<accession>A0A0K9P7D5</accession>
<comment type="caution">
    <text evidence="2">The sequence shown here is derived from an EMBL/GenBank/DDBJ whole genome shotgun (WGS) entry which is preliminary data.</text>
</comment>
<dbReference type="STRING" id="29655.A0A0K9P7D5"/>
<proteinExistence type="predicted"/>
<dbReference type="Gene3D" id="2.30.30.390">
    <property type="entry name" value="Hemimethylated DNA-binding domain"/>
    <property type="match status" value="1"/>
</dbReference>
<dbReference type="PANTHER" id="PTHR48439">
    <property type="entry name" value="HEMIMETHYLATED DNA-BINDING DOMAIN-CONTAINING PROTEIN"/>
    <property type="match status" value="1"/>
</dbReference>